<evidence type="ECO:0000313" key="1">
    <source>
        <dbReference type="EMBL" id="KKN12473.1"/>
    </source>
</evidence>
<dbReference type="AlphaFoldDB" id="A0A0F9R4U5"/>
<protein>
    <submittedName>
        <fullName evidence="1">Uncharacterized protein</fullName>
    </submittedName>
</protein>
<gene>
    <name evidence="1" type="ORF">LCGC14_1015970</name>
</gene>
<comment type="caution">
    <text evidence="1">The sequence shown here is derived from an EMBL/GenBank/DDBJ whole genome shotgun (WGS) entry which is preliminary data.</text>
</comment>
<organism evidence="1">
    <name type="scientific">marine sediment metagenome</name>
    <dbReference type="NCBI Taxonomy" id="412755"/>
    <lineage>
        <taxon>unclassified sequences</taxon>
        <taxon>metagenomes</taxon>
        <taxon>ecological metagenomes</taxon>
    </lineage>
</organism>
<reference evidence="1" key="1">
    <citation type="journal article" date="2015" name="Nature">
        <title>Complex archaea that bridge the gap between prokaryotes and eukaryotes.</title>
        <authorList>
            <person name="Spang A."/>
            <person name="Saw J.H."/>
            <person name="Jorgensen S.L."/>
            <person name="Zaremba-Niedzwiedzka K."/>
            <person name="Martijn J."/>
            <person name="Lind A.E."/>
            <person name="van Eijk R."/>
            <person name="Schleper C."/>
            <person name="Guy L."/>
            <person name="Ettema T.J."/>
        </authorList>
    </citation>
    <scope>NUCLEOTIDE SEQUENCE</scope>
</reference>
<accession>A0A0F9R4U5</accession>
<proteinExistence type="predicted"/>
<sequence>MLREVWHVELGKTFATKEAAQKLFNRLAGEGTICCHPETISTTFEGERRWIDIEKQEVKQ</sequence>
<dbReference type="EMBL" id="LAZR01004029">
    <property type="protein sequence ID" value="KKN12473.1"/>
    <property type="molecule type" value="Genomic_DNA"/>
</dbReference>
<name>A0A0F9R4U5_9ZZZZ</name>